<organism evidence="1 3">
    <name type="scientific">Sputnik virophage 2</name>
    <dbReference type="NCBI Taxonomy" id="1133031"/>
    <lineage>
        <taxon>Viruses</taxon>
        <taxon>Varidnaviria</taxon>
        <taxon>Bamfordvirae</taxon>
        <taxon>Preplasmiviricota</taxon>
        <taxon>Polisuviricotina</taxon>
        <taxon>Virophaviricetes</taxon>
        <taxon>Mividavirales</taxon>
        <taxon>Sputniviroviridae</taxon>
        <taxon>Sputnikvirus</taxon>
        <taxon>Sputnikvirus mimiviri</taxon>
        <taxon>Mimivirus-dependent virus Sputnik</taxon>
    </lineage>
</organism>
<evidence type="ECO:0000313" key="1">
    <source>
        <dbReference type="EMBL" id="AFH75270.1"/>
    </source>
</evidence>
<evidence type="ECO:0000313" key="3">
    <source>
        <dbReference type="Proteomes" id="UP000005001"/>
    </source>
</evidence>
<dbReference type="SMR" id="I0CEQ7"/>
<dbReference type="EMBL" id="JN603369">
    <property type="protein sequence ID" value="AFH75270.1"/>
    <property type="molecule type" value="Genomic_DNA"/>
</dbReference>
<gene>
    <name evidence="1" type="ORF">Sputnik2_L16</name>
</gene>
<accession>I0CEQ7</accession>
<sequence>MAQNNKQTKQEINEDVVPYDELYELLMVADKDNVHKDEIIITLNNEKKLTEEKYMVCRKSYEELAQDYRSIKHKMNVFAPKGSLYNNYVKPKLLGSLTEERKREINSNFEKQRLEIINKEHEALKKLRGD</sequence>
<dbReference type="Proteomes" id="UP000241006">
    <property type="component" value="Segment"/>
</dbReference>
<dbReference type="Proteomes" id="UP000005001">
    <property type="component" value="Segment"/>
</dbReference>
<dbReference type="EMBL" id="MG676470">
    <property type="protein sequence ID" value="AUG85003.1"/>
    <property type="molecule type" value="Genomic_DNA"/>
</dbReference>
<proteinExistence type="predicted"/>
<reference evidence="1 3" key="1">
    <citation type="journal article" date="2012" name="Proc. Natl. Acad. Sci. U.S.A.">
        <title>Provirophages and transpovirons as the diverse mobilome of giant viruses.</title>
        <authorList>
            <person name="Desnues C."/>
            <person name="La Scola B."/>
            <person name="Yutin N."/>
            <person name="Fournous G."/>
            <person name="Robert C."/>
            <person name="Azza S."/>
            <person name="Jardot P."/>
            <person name="Monteil S."/>
            <person name="Campocasso A."/>
            <person name="Koonin E.V."/>
            <person name="Raoult D."/>
        </authorList>
    </citation>
    <scope>NUCLEOTIDE SEQUENCE [LARGE SCALE GENOMIC DNA]</scope>
</reference>
<reference evidence="2 4" key="2">
    <citation type="submission" date="2017-12" db="EMBL/GenBank/DDBJ databases">
        <title>The genome of Rio Negro, a Sputnik-2 isolate.</title>
        <authorList>
            <person name="Borges I."/>
            <person name="Karen L."/>
            <person name="Assis F."/>
            <person name="Abrahao J."/>
        </authorList>
    </citation>
    <scope>NUCLEOTIDE SEQUENCE [LARGE SCALE GENOMIC DNA]</scope>
    <source>
        <strain evidence="2">Rio Negro</strain>
    </source>
</reference>
<evidence type="ECO:0000313" key="2">
    <source>
        <dbReference type="EMBL" id="AUG85003.1"/>
    </source>
</evidence>
<protein>
    <submittedName>
        <fullName evidence="1">Uncharacterized protein</fullName>
    </submittedName>
</protein>
<evidence type="ECO:0000313" key="4">
    <source>
        <dbReference type="Proteomes" id="UP000241006"/>
    </source>
</evidence>
<name>I0CEQ7_9VIRU</name>